<dbReference type="Gene3D" id="3.40.50.1820">
    <property type="entry name" value="alpha/beta hydrolase"/>
    <property type="match status" value="1"/>
</dbReference>
<dbReference type="PANTHER" id="PTHR22946">
    <property type="entry name" value="DIENELACTONE HYDROLASE DOMAIN-CONTAINING PROTEIN-RELATED"/>
    <property type="match status" value="1"/>
</dbReference>
<keyword evidence="1" id="KW-0378">Hydrolase</keyword>
<dbReference type="Proteomes" id="UP001611383">
    <property type="component" value="Chromosome"/>
</dbReference>
<reference evidence="3 4" key="1">
    <citation type="submission" date="2019-08" db="EMBL/GenBank/DDBJ databases">
        <title>Archangium and Cystobacter genomes.</title>
        <authorList>
            <person name="Chen I.-C.K."/>
            <person name="Wielgoss S."/>
        </authorList>
    </citation>
    <scope>NUCLEOTIDE SEQUENCE [LARGE SCALE GENOMIC DNA]</scope>
    <source>
        <strain evidence="3 4">Cbm 6</strain>
    </source>
</reference>
<evidence type="ECO:0000313" key="4">
    <source>
        <dbReference type="Proteomes" id="UP001611383"/>
    </source>
</evidence>
<evidence type="ECO:0000313" key="3">
    <source>
        <dbReference type="EMBL" id="WNG47234.1"/>
    </source>
</evidence>
<accession>A0ABY9WTW7</accession>
<protein>
    <submittedName>
        <fullName evidence="3">Prolyl oligopeptidase family serine peptidase</fullName>
    </submittedName>
</protein>
<dbReference type="SUPFAM" id="SSF53474">
    <property type="entry name" value="alpha/beta-Hydrolases"/>
    <property type="match status" value="1"/>
</dbReference>
<dbReference type="PANTHER" id="PTHR22946:SF9">
    <property type="entry name" value="POLYKETIDE TRANSFERASE AF380"/>
    <property type="match status" value="1"/>
</dbReference>
<evidence type="ECO:0000256" key="1">
    <source>
        <dbReference type="ARBA" id="ARBA00022801"/>
    </source>
</evidence>
<evidence type="ECO:0000259" key="2">
    <source>
        <dbReference type="Pfam" id="PF00326"/>
    </source>
</evidence>
<dbReference type="EMBL" id="CP043494">
    <property type="protein sequence ID" value="WNG47234.1"/>
    <property type="molecule type" value="Genomic_DNA"/>
</dbReference>
<sequence length="261" mass="29872">MEGQRRLRQGGRPVYTPDEYRFFVDGRIPVLKLHYEPRPGPAVVVLHGLGANADSQRWEMNALARWGLSAIGVDAPHHGARRDAWLDEMSWLGQPESHTRLLHAIRESAHDVSRVIDHAVHEGHWPIGIAGVSFGAYTALTVAAQDSRVQATVSILGSPDWTPRDGHITDEIRELMRHAPVHRPWDCARNPLLLLNGGRDNVVPPHWSRDFARTLWEWHPALGSHVGYVEYPESEHMMRQQDWDDVWNRSLGFLRRTLYRE</sequence>
<keyword evidence="4" id="KW-1185">Reference proteome</keyword>
<dbReference type="Pfam" id="PF00326">
    <property type="entry name" value="Peptidase_S9"/>
    <property type="match status" value="1"/>
</dbReference>
<proteinExistence type="predicted"/>
<dbReference type="InterPro" id="IPR050261">
    <property type="entry name" value="FrsA_esterase"/>
</dbReference>
<name>A0ABY9WTW7_9BACT</name>
<dbReference type="InterPro" id="IPR029058">
    <property type="entry name" value="AB_hydrolase_fold"/>
</dbReference>
<organism evidence="3 4">
    <name type="scientific">Archangium minus</name>
    <dbReference type="NCBI Taxonomy" id="83450"/>
    <lineage>
        <taxon>Bacteria</taxon>
        <taxon>Pseudomonadati</taxon>
        <taxon>Myxococcota</taxon>
        <taxon>Myxococcia</taxon>
        <taxon>Myxococcales</taxon>
        <taxon>Cystobacterineae</taxon>
        <taxon>Archangiaceae</taxon>
        <taxon>Archangium</taxon>
    </lineage>
</organism>
<feature type="domain" description="Peptidase S9 prolyl oligopeptidase catalytic" evidence="2">
    <location>
        <begin position="109"/>
        <end position="257"/>
    </location>
</feature>
<dbReference type="InterPro" id="IPR001375">
    <property type="entry name" value="Peptidase_S9_cat"/>
</dbReference>
<gene>
    <name evidence="3" type="ORF">F0U60_26230</name>
</gene>